<evidence type="ECO:0000313" key="1">
    <source>
        <dbReference type="EMBL" id="AXV05777.1"/>
    </source>
</evidence>
<name>A0A346XU80_9ACTN</name>
<dbReference type="RefSeq" id="WP_114590529.1">
    <property type="nucleotide sequence ID" value="NZ_CP031165.1"/>
</dbReference>
<dbReference type="AlphaFoldDB" id="A0A346XU80"/>
<dbReference type="Proteomes" id="UP000264006">
    <property type="component" value="Chromosome"/>
</dbReference>
<protein>
    <recommendedName>
        <fullName evidence="3">Nucleotidyltransferase AbiEii toxin of type IV toxin-antitoxin system</fullName>
    </recommendedName>
</protein>
<reference evidence="1 2" key="1">
    <citation type="submission" date="2018-09" db="EMBL/GenBank/DDBJ databases">
        <title>Complete genome sequence of Euzebya sp. DY32-46 isolated from seawater of Pacific Ocean.</title>
        <authorList>
            <person name="Xu L."/>
            <person name="Wu Y.-H."/>
            <person name="Xu X.-W."/>
        </authorList>
    </citation>
    <scope>NUCLEOTIDE SEQUENCE [LARGE SCALE GENOMIC DNA]</scope>
    <source>
        <strain evidence="1 2">DY32-46</strain>
    </source>
</reference>
<keyword evidence="2" id="KW-1185">Reference proteome</keyword>
<evidence type="ECO:0008006" key="3">
    <source>
        <dbReference type="Google" id="ProtNLM"/>
    </source>
</evidence>
<dbReference type="KEGG" id="euz:DVS28_a1076"/>
<proteinExistence type="predicted"/>
<gene>
    <name evidence="1" type="ORF">DVS28_a1076</name>
</gene>
<evidence type="ECO:0000313" key="2">
    <source>
        <dbReference type="Proteomes" id="UP000264006"/>
    </source>
</evidence>
<accession>A0A346XU80</accession>
<dbReference type="EMBL" id="CP031165">
    <property type="protein sequence ID" value="AXV05777.1"/>
    <property type="molecule type" value="Genomic_DNA"/>
</dbReference>
<sequence length="261" mass="27519">MSGDGHGAGAPVLLQSPSRAFDGAAVALEGMTAAAHAALGTRWRLVGGLMTLLTVRLLAPQQPDQRYSADADLGVDVAQLREAPLLVAMRSQGFEKVDGSRLRKVAADVEANVDLLGAADHGRFGRNVPAGDFVVDVTPALGAALLLPARVASVRALLTDGSTVVVDDVLLPHPVAALALKVHAWQSLKRTQDADDVAALLRSLAGSGARDADVWTLHPDLTVAREDLRRRGQIWAPHMVRDAGWTSADVAELKYCARTIT</sequence>
<organism evidence="1 2">
    <name type="scientific">Euzebya pacifica</name>
    <dbReference type="NCBI Taxonomy" id="1608957"/>
    <lineage>
        <taxon>Bacteria</taxon>
        <taxon>Bacillati</taxon>
        <taxon>Actinomycetota</taxon>
        <taxon>Nitriliruptoria</taxon>
        <taxon>Euzebyales</taxon>
    </lineage>
</organism>